<evidence type="ECO:0000313" key="9">
    <source>
        <dbReference type="EMBL" id="KAH7512981.1"/>
    </source>
</evidence>
<dbReference type="Proteomes" id="UP000813462">
    <property type="component" value="Unassembled WGS sequence"/>
</dbReference>
<dbReference type="FunFam" id="3.10.310.10:FF:000011">
    <property type="entry name" value="Diaminopimelate epimerase, chloroplastic"/>
    <property type="match status" value="1"/>
</dbReference>
<dbReference type="PANTHER" id="PTHR31689">
    <property type="entry name" value="DIAMINOPIMELATE EPIMERASE, CHLOROPLASTIC"/>
    <property type="match status" value="1"/>
</dbReference>
<evidence type="ECO:0000313" key="10">
    <source>
        <dbReference type="Proteomes" id="UP000813462"/>
    </source>
</evidence>
<dbReference type="GO" id="GO:0005829">
    <property type="term" value="C:cytosol"/>
    <property type="evidence" value="ECO:0007669"/>
    <property type="project" value="TreeGrafter"/>
</dbReference>
<evidence type="ECO:0000256" key="8">
    <source>
        <dbReference type="ARBA" id="ARBA00051712"/>
    </source>
</evidence>
<comment type="pathway">
    <text evidence="2">Amino-acid biosynthesis; L-lysine biosynthesis via DAP pathway; DL-2,6-diaminopimelate from LL-2,6-diaminopimelate: step 1/1.</text>
</comment>
<dbReference type="AlphaFoldDB" id="A0A978UDY8"/>
<comment type="caution">
    <text evidence="9">The sequence shown here is derived from an EMBL/GenBank/DDBJ whole genome shotgun (WGS) entry which is preliminary data.</text>
</comment>
<evidence type="ECO:0000256" key="6">
    <source>
        <dbReference type="ARBA" id="ARBA00023154"/>
    </source>
</evidence>
<dbReference type="GO" id="GO:0009507">
    <property type="term" value="C:chloroplast"/>
    <property type="evidence" value="ECO:0007669"/>
    <property type="project" value="UniProtKB-SubCell"/>
</dbReference>
<protein>
    <recommendedName>
        <fullName evidence="4">diaminopimelate epimerase</fullName>
        <ecNumber evidence="4">5.1.1.7</ecNumber>
    </recommendedName>
</protein>
<dbReference type="InterPro" id="IPR001653">
    <property type="entry name" value="DAP_epimerase_DapF"/>
</dbReference>
<accession>A0A978UDY8</accession>
<dbReference type="EC" id="5.1.1.7" evidence="4"/>
<evidence type="ECO:0000256" key="4">
    <source>
        <dbReference type="ARBA" id="ARBA00013080"/>
    </source>
</evidence>
<evidence type="ECO:0000256" key="1">
    <source>
        <dbReference type="ARBA" id="ARBA00004229"/>
    </source>
</evidence>
<keyword evidence="5" id="KW-0028">Amino-acid biosynthesis</keyword>
<keyword evidence="6" id="KW-0457">Lysine biosynthesis</keyword>
<dbReference type="GO" id="GO:0008837">
    <property type="term" value="F:diaminopimelate epimerase activity"/>
    <property type="evidence" value="ECO:0007669"/>
    <property type="project" value="UniProtKB-EC"/>
</dbReference>
<dbReference type="InterPro" id="IPR018510">
    <property type="entry name" value="DAP_epimerase_AS"/>
</dbReference>
<dbReference type="Pfam" id="PF01678">
    <property type="entry name" value="DAP_epimerase"/>
    <property type="match status" value="2"/>
</dbReference>
<dbReference type="GO" id="GO:0009089">
    <property type="term" value="P:lysine biosynthetic process via diaminopimelate"/>
    <property type="evidence" value="ECO:0007669"/>
    <property type="project" value="InterPro"/>
</dbReference>
<dbReference type="PROSITE" id="PS01326">
    <property type="entry name" value="DAP_EPIMERASE"/>
    <property type="match status" value="1"/>
</dbReference>
<evidence type="ECO:0000256" key="5">
    <source>
        <dbReference type="ARBA" id="ARBA00022605"/>
    </source>
</evidence>
<comment type="subcellular location">
    <subcellularLocation>
        <location evidence="1">Plastid</location>
        <location evidence="1">Chloroplast</location>
    </subcellularLocation>
</comment>
<reference evidence="9" key="1">
    <citation type="journal article" date="2021" name="Front. Plant Sci.">
        <title>Chromosome-Scale Genome Assembly for Chinese Sour Jujube and Insights Into Its Genome Evolution and Domestication Signature.</title>
        <authorList>
            <person name="Shen L.-Y."/>
            <person name="Luo H."/>
            <person name="Wang X.-L."/>
            <person name="Wang X.-M."/>
            <person name="Qiu X.-J."/>
            <person name="Liu H."/>
            <person name="Zhou S.-S."/>
            <person name="Jia K.-H."/>
            <person name="Nie S."/>
            <person name="Bao Y.-T."/>
            <person name="Zhang R.-G."/>
            <person name="Yun Q.-Z."/>
            <person name="Chai Y.-H."/>
            <person name="Lu J.-Y."/>
            <person name="Li Y."/>
            <person name="Zhao S.-W."/>
            <person name="Mao J.-F."/>
            <person name="Jia S.-G."/>
            <person name="Mao Y.-M."/>
        </authorList>
    </citation>
    <scope>NUCLEOTIDE SEQUENCE</scope>
    <source>
        <strain evidence="9">AT0</strain>
        <tissue evidence="9">Leaf</tissue>
    </source>
</reference>
<evidence type="ECO:0000256" key="7">
    <source>
        <dbReference type="ARBA" id="ARBA00023235"/>
    </source>
</evidence>
<dbReference type="HAMAP" id="MF_00197">
    <property type="entry name" value="DAP_epimerase"/>
    <property type="match status" value="1"/>
</dbReference>
<evidence type="ECO:0000256" key="3">
    <source>
        <dbReference type="ARBA" id="ARBA00010219"/>
    </source>
</evidence>
<name>A0A978UDY8_ZIZJJ</name>
<dbReference type="PANTHER" id="PTHR31689:SF0">
    <property type="entry name" value="DIAMINOPIMELATE EPIMERASE"/>
    <property type="match status" value="1"/>
</dbReference>
<keyword evidence="7" id="KW-0413">Isomerase</keyword>
<dbReference type="FunFam" id="3.10.310.10:FF:000009">
    <property type="entry name" value="Diaminopimelate epimerase chloroplastic"/>
    <property type="match status" value="1"/>
</dbReference>
<proteinExistence type="inferred from homology"/>
<sequence length="365" mass="39431">MAIAATTTTTIAGSARRCSLTSTSLLFRCCSSPTTTQLNFLRANNSSRSPNLRVSASSMKLEAAEKASPVSFLDRRESGFLHFVKYHGLGNDFVLVDNRDSSEPKITPEKAVKLCDRNFGIGADGVIFVLPGINGTDYTMRIFNSDGSEPEMCGNGVRCFARFVAELENLQGRQSFTVHTGAGLIIPEIQDDGQVTVDMGEPILKASDVPTRLSANNDQSVVKSDLDVDGVTWNVTCVSMGNPHCVTFGTKGGQNLQVDEINLAKIGHKFEHHEMFPARTNTEFVEVLSPSHLKMRVWERGAGATLACGTGACATVVAAVLEGRAGRNCTVDLPGGPLQIEWREEDNHVYMTGPAEVAFYGYLSL</sequence>
<comment type="catalytic activity">
    <reaction evidence="8">
        <text>(2S,6S)-2,6-diaminopimelate = meso-2,6-diaminopimelate</text>
        <dbReference type="Rhea" id="RHEA:15393"/>
        <dbReference type="ChEBI" id="CHEBI:57609"/>
        <dbReference type="ChEBI" id="CHEBI:57791"/>
        <dbReference type="EC" id="5.1.1.7"/>
    </reaction>
</comment>
<comment type="similarity">
    <text evidence="3">Belongs to the diaminopimelate epimerase family.</text>
</comment>
<gene>
    <name evidence="9" type="ORF">FEM48_Zijuj12G0148000</name>
</gene>
<dbReference type="Gene3D" id="3.10.310.10">
    <property type="entry name" value="Diaminopimelate Epimerase, Chain A, domain 1"/>
    <property type="match status" value="2"/>
</dbReference>
<organism evidence="9 10">
    <name type="scientific">Ziziphus jujuba var. spinosa</name>
    <dbReference type="NCBI Taxonomy" id="714518"/>
    <lineage>
        <taxon>Eukaryota</taxon>
        <taxon>Viridiplantae</taxon>
        <taxon>Streptophyta</taxon>
        <taxon>Embryophyta</taxon>
        <taxon>Tracheophyta</taxon>
        <taxon>Spermatophyta</taxon>
        <taxon>Magnoliopsida</taxon>
        <taxon>eudicotyledons</taxon>
        <taxon>Gunneridae</taxon>
        <taxon>Pentapetalae</taxon>
        <taxon>rosids</taxon>
        <taxon>fabids</taxon>
        <taxon>Rosales</taxon>
        <taxon>Rhamnaceae</taxon>
        <taxon>Paliureae</taxon>
        <taxon>Ziziphus</taxon>
    </lineage>
</organism>
<dbReference type="EMBL" id="JAEACU010000012">
    <property type="protein sequence ID" value="KAH7512981.1"/>
    <property type="molecule type" value="Genomic_DNA"/>
</dbReference>
<dbReference type="NCBIfam" id="TIGR00652">
    <property type="entry name" value="DapF"/>
    <property type="match status" value="1"/>
</dbReference>
<dbReference type="OrthoDB" id="4768at2759"/>
<evidence type="ECO:0000256" key="2">
    <source>
        <dbReference type="ARBA" id="ARBA00005196"/>
    </source>
</evidence>
<dbReference type="SUPFAM" id="SSF54506">
    <property type="entry name" value="Diaminopimelate epimerase-like"/>
    <property type="match status" value="2"/>
</dbReference>